<dbReference type="SUPFAM" id="SSF55073">
    <property type="entry name" value="Nucleotide cyclase"/>
    <property type="match status" value="1"/>
</dbReference>
<dbReference type="SUPFAM" id="SSF52172">
    <property type="entry name" value="CheY-like"/>
    <property type="match status" value="1"/>
</dbReference>
<dbReference type="InterPro" id="IPR001633">
    <property type="entry name" value="EAL_dom"/>
</dbReference>
<feature type="modified residue" description="4-aspartylphosphate" evidence="3">
    <location>
        <position position="53"/>
    </location>
</feature>
<dbReference type="FunFam" id="3.20.20.450:FF:000001">
    <property type="entry name" value="Cyclic di-GMP phosphodiesterase yahA"/>
    <property type="match status" value="1"/>
</dbReference>
<dbReference type="CDD" id="cd01948">
    <property type="entry name" value="EAL"/>
    <property type="match status" value="1"/>
</dbReference>
<dbReference type="EC" id="3.1.4.52" evidence="1"/>
<keyword evidence="3" id="KW-0597">Phosphoprotein</keyword>
<dbReference type="EMBL" id="JADEYS010000002">
    <property type="protein sequence ID" value="MBE9396162.1"/>
    <property type="molecule type" value="Genomic_DNA"/>
</dbReference>
<sequence>MLKSILLVDDEAAILRALNRLLRRAGFTVHTANSGKEALAVLSQNDIQVVLSDFRMPYMTGGELLLRVKEEHPHIVGLVLSGYADLESVTSILNSGTAYKFLHKPWDDTALIAQIEMAFEHWATLQKQHGLTRMVWESDEALFEINAQGIVSHLNPAACDLCCASENDVLRQPISEFLHAVSPRQIEQLCLNSETQTELVYEDNIFELACRPTANSLWILSVRQKSHNGGLGVKHLLHRSEIIRRLSEWILPDKETDQCTPLPSACLIYMDVNRFKTFNDSLGYQEADKLLAEVAHKLIEHKPAGSYVGRITGDEFVLAIPGISSDEETLTLINQLLKVFENPITFANRQVYISFSVAYAIAPVDGRCPEDLLQNAQAAASYSKRRGRYIYPRYKPEMNKRNNELMTIQSDLYRALERNEFSVVYQPKVSFSNGRILGAESLLRWKHQTLGMISPATFIPMAEDNGLIEAIGEWVLATAATQSKFWQLDGLPSFLLAVNLSGRQLQEDGLLDTVRSIIRTSGIDPTLLELEVTETFLMQDIDHSLSLLHELKSIGIRLALDDFGTGYSSLNYLSRLPVDTLKIDRSFVVDLEESKERYNLVRNVIRMSHDLGMQVVAEGVETQTQFELLKSLNCDEVQGYFISPPVSPDKFRMLLENQPLIDNNYNLALPAFAVE</sequence>
<dbReference type="InterPro" id="IPR035965">
    <property type="entry name" value="PAS-like_dom_sf"/>
</dbReference>
<dbReference type="AlphaFoldDB" id="A0A8J7FJV7"/>
<dbReference type="Proteomes" id="UP000640333">
    <property type="component" value="Unassembled WGS sequence"/>
</dbReference>
<dbReference type="InterPro" id="IPR043128">
    <property type="entry name" value="Rev_trsase/Diguanyl_cyclase"/>
</dbReference>
<dbReference type="GO" id="GO:0071111">
    <property type="term" value="F:cyclic-guanylate-specific phosphodiesterase activity"/>
    <property type="evidence" value="ECO:0007669"/>
    <property type="project" value="UniProtKB-EC"/>
</dbReference>
<dbReference type="NCBIfam" id="TIGR00254">
    <property type="entry name" value="GGDEF"/>
    <property type="match status" value="1"/>
</dbReference>
<evidence type="ECO:0000256" key="3">
    <source>
        <dbReference type="PROSITE-ProRule" id="PRU00169"/>
    </source>
</evidence>
<dbReference type="InterPro" id="IPR011006">
    <property type="entry name" value="CheY-like_superfamily"/>
</dbReference>
<dbReference type="GO" id="GO:0000160">
    <property type="term" value="P:phosphorelay signal transduction system"/>
    <property type="evidence" value="ECO:0007669"/>
    <property type="project" value="InterPro"/>
</dbReference>
<dbReference type="PROSITE" id="PS50110">
    <property type="entry name" value="RESPONSE_REGULATORY"/>
    <property type="match status" value="1"/>
</dbReference>
<dbReference type="InterPro" id="IPR029787">
    <property type="entry name" value="Nucleotide_cyclase"/>
</dbReference>
<dbReference type="Gene3D" id="3.30.450.20">
    <property type="entry name" value="PAS domain"/>
    <property type="match status" value="1"/>
</dbReference>
<dbReference type="RefSeq" id="WP_193951715.1">
    <property type="nucleotide sequence ID" value="NZ_JADEYS010000002.1"/>
</dbReference>
<dbReference type="InterPro" id="IPR000014">
    <property type="entry name" value="PAS"/>
</dbReference>
<dbReference type="Pfam" id="PF00989">
    <property type="entry name" value="PAS"/>
    <property type="match status" value="1"/>
</dbReference>
<keyword evidence="8" id="KW-1185">Reference proteome</keyword>
<dbReference type="CDD" id="cd00130">
    <property type="entry name" value="PAS"/>
    <property type="match status" value="1"/>
</dbReference>
<dbReference type="CDD" id="cd01949">
    <property type="entry name" value="GGDEF"/>
    <property type="match status" value="1"/>
</dbReference>
<dbReference type="Gene3D" id="3.30.70.270">
    <property type="match status" value="1"/>
</dbReference>
<dbReference type="PANTHER" id="PTHR33121">
    <property type="entry name" value="CYCLIC DI-GMP PHOSPHODIESTERASE PDEF"/>
    <property type="match status" value="1"/>
</dbReference>
<dbReference type="PANTHER" id="PTHR33121:SF70">
    <property type="entry name" value="SIGNALING PROTEIN YKOW"/>
    <property type="match status" value="1"/>
</dbReference>
<evidence type="ECO:0000256" key="1">
    <source>
        <dbReference type="ARBA" id="ARBA00012282"/>
    </source>
</evidence>
<dbReference type="Pfam" id="PF00990">
    <property type="entry name" value="GGDEF"/>
    <property type="match status" value="1"/>
</dbReference>
<evidence type="ECO:0000259" key="5">
    <source>
        <dbReference type="PROSITE" id="PS50883"/>
    </source>
</evidence>
<evidence type="ECO:0000313" key="7">
    <source>
        <dbReference type="EMBL" id="MBE9396162.1"/>
    </source>
</evidence>
<feature type="domain" description="GGDEF" evidence="6">
    <location>
        <begin position="263"/>
        <end position="396"/>
    </location>
</feature>
<dbReference type="CDD" id="cd17569">
    <property type="entry name" value="REC_HupR-like"/>
    <property type="match status" value="1"/>
</dbReference>
<gene>
    <name evidence="7" type="ORF">IOQ59_02680</name>
</gene>
<dbReference type="SMART" id="SM00448">
    <property type="entry name" value="REC"/>
    <property type="match status" value="1"/>
</dbReference>
<organism evidence="7 8">
    <name type="scientific">Pontibacterium sinense</name>
    <dbReference type="NCBI Taxonomy" id="2781979"/>
    <lineage>
        <taxon>Bacteria</taxon>
        <taxon>Pseudomonadati</taxon>
        <taxon>Pseudomonadota</taxon>
        <taxon>Gammaproteobacteria</taxon>
        <taxon>Oceanospirillales</taxon>
        <taxon>Oceanospirillaceae</taxon>
        <taxon>Pontibacterium</taxon>
    </lineage>
</organism>
<evidence type="ECO:0000313" key="8">
    <source>
        <dbReference type="Proteomes" id="UP000640333"/>
    </source>
</evidence>
<feature type="domain" description="EAL" evidence="5">
    <location>
        <begin position="405"/>
        <end position="659"/>
    </location>
</feature>
<dbReference type="GO" id="GO:0006355">
    <property type="term" value="P:regulation of DNA-templated transcription"/>
    <property type="evidence" value="ECO:0007669"/>
    <property type="project" value="InterPro"/>
</dbReference>
<comment type="caution">
    <text evidence="7">The sequence shown here is derived from an EMBL/GenBank/DDBJ whole genome shotgun (WGS) entry which is preliminary data.</text>
</comment>
<evidence type="ECO:0000259" key="6">
    <source>
        <dbReference type="PROSITE" id="PS50887"/>
    </source>
</evidence>
<keyword evidence="2" id="KW-0973">c-di-GMP</keyword>
<dbReference type="InterPro" id="IPR013767">
    <property type="entry name" value="PAS_fold"/>
</dbReference>
<name>A0A8J7FJV7_9GAMM</name>
<dbReference type="SUPFAM" id="SSF55785">
    <property type="entry name" value="PYP-like sensor domain (PAS domain)"/>
    <property type="match status" value="1"/>
</dbReference>
<dbReference type="SMART" id="SM00267">
    <property type="entry name" value="GGDEF"/>
    <property type="match status" value="1"/>
</dbReference>
<proteinExistence type="predicted"/>
<dbReference type="InterPro" id="IPR000160">
    <property type="entry name" value="GGDEF_dom"/>
</dbReference>
<dbReference type="Gene3D" id="3.40.50.2300">
    <property type="match status" value="1"/>
</dbReference>
<dbReference type="Gene3D" id="3.20.20.450">
    <property type="entry name" value="EAL domain"/>
    <property type="match status" value="1"/>
</dbReference>
<protein>
    <recommendedName>
        <fullName evidence="1">cyclic-guanylate-specific phosphodiesterase</fullName>
        <ecNumber evidence="1">3.1.4.52</ecNumber>
    </recommendedName>
</protein>
<dbReference type="SUPFAM" id="SSF141868">
    <property type="entry name" value="EAL domain-like"/>
    <property type="match status" value="1"/>
</dbReference>
<dbReference type="InterPro" id="IPR050706">
    <property type="entry name" value="Cyclic-di-GMP_PDE-like"/>
</dbReference>
<reference evidence="7" key="1">
    <citation type="submission" date="2020-10" db="EMBL/GenBank/DDBJ databases">
        <title>Bacterium isolated from coastal waters sediment.</title>
        <authorList>
            <person name="Chen R.-J."/>
            <person name="Lu D.-C."/>
            <person name="Zhu K.-L."/>
            <person name="Du Z.-J."/>
        </authorList>
    </citation>
    <scope>NUCLEOTIDE SEQUENCE</scope>
    <source>
        <strain evidence="7">N1Y112</strain>
    </source>
</reference>
<dbReference type="SMART" id="SM00052">
    <property type="entry name" value="EAL"/>
    <property type="match status" value="1"/>
</dbReference>
<dbReference type="PROSITE" id="PS50887">
    <property type="entry name" value="GGDEF"/>
    <property type="match status" value="1"/>
</dbReference>
<dbReference type="PROSITE" id="PS50883">
    <property type="entry name" value="EAL"/>
    <property type="match status" value="1"/>
</dbReference>
<dbReference type="InterPro" id="IPR035919">
    <property type="entry name" value="EAL_sf"/>
</dbReference>
<feature type="domain" description="Response regulatory" evidence="4">
    <location>
        <begin position="4"/>
        <end position="119"/>
    </location>
</feature>
<evidence type="ECO:0000259" key="4">
    <source>
        <dbReference type="PROSITE" id="PS50110"/>
    </source>
</evidence>
<dbReference type="Pfam" id="PF00563">
    <property type="entry name" value="EAL"/>
    <property type="match status" value="1"/>
</dbReference>
<dbReference type="Pfam" id="PF00072">
    <property type="entry name" value="Response_reg"/>
    <property type="match status" value="1"/>
</dbReference>
<evidence type="ECO:0000256" key="2">
    <source>
        <dbReference type="ARBA" id="ARBA00022636"/>
    </source>
</evidence>
<dbReference type="InterPro" id="IPR001789">
    <property type="entry name" value="Sig_transdc_resp-reg_receiver"/>
</dbReference>
<accession>A0A8J7FJV7</accession>